<reference evidence="2 3" key="1">
    <citation type="submission" date="2018-01" db="EMBL/GenBank/DDBJ databases">
        <title>Draft genome sequence of Jiangella sp. GTF31.</title>
        <authorList>
            <person name="Sahin N."/>
            <person name="Ay H."/>
            <person name="Saygin H."/>
        </authorList>
    </citation>
    <scope>NUCLEOTIDE SEQUENCE [LARGE SCALE GENOMIC DNA]</scope>
    <source>
        <strain evidence="2 3">GTF31</strain>
    </source>
</reference>
<dbReference type="PROSITE" id="PS51257">
    <property type="entry name" value="PROKAR_LIPOPROTEIN"/>
    <property type="match status" value="1"/>
</dbReference>
<sequence>MRHFGWIVAAPVAALLLAACGEEEAPVSASPSDPPASADPGQAYTGFFTVLENAEHGPQLCSVVAESFPPQCGGPDVLGWNWDEAPNVTSESGVTWGYYAVTGTWDGTALTLTEPPLDGAATSPVVPDGTVPDFTSPCEPPAGGWAVVDAATATQAAQDAALAHAAEQPDYAGAWIDQSINPASGQETPDEGAMNDPTQLVLNVRFTGDLERHEAELRAIWGGALCVSAAEHTEQELLEIQEEVLAELGDQASGGGTDVTTGTIVVDVIVDDGLQERLDEQYGEGLIRVSAALRPVGS</sequence>
<keyword evidence="3" id="KW-1185">Reference proteome</keyword>
<evidence type="ECO:0000256" key="1">
    <source>
        <dbReference type="SAM" id="SignalP"/>
    </source>
</evidence>
<comment type="caution">
    <text evidence="2">The sequence shown here is derived from an EMBL/GenBank/DDBJ whole genome shotgun (WGS) entry which is preliminary data.</text>
</comment>
<dbReference type="Proteomes" id="UP000248764">
    <property type="component" value="Unassembled WGS sequence"/>
</dbReference>
<protein>
    <recommendedName>
        <fullName evidence="4">DUF3558 domain-containing protein</fullName>
    </recommendedName>
</protein>
<evidence type="ECO:0000313" key="2">
    <source>
        <dbReference type="EMBL" id="PZF83708.1"/>
    </source>
</evidence>
<dbReference type="AlphaFoldDB" id="A0A2W2BUQ8"/>
<evidence type="ECO:0008006" key="4">
    <source>
        <dbReference type="Google" id="ProtNLM"/>
    </source>
</evidence>
<gene>
    <name evidence="2" type="ORF">C1I92_11355</name>
</gene>
<organism evidence="2 3">
    <name type="scientific">Jiangella anatolica</name>
    <dbReference type="NCBI Taxonomy" id="2670374"/>
    <lineage>
        <taxon>Bacteria</taxon>
        <taxon>Bacillati</taxon>
        <taxon>Actinomycetota</taxon>
        <taxon>Actinomycetes</taxon>
        <taxon>Jiangellales</taxon>
        <taxon>Jiangellaceae</taxon>
        <taxon>Jiangella</taxon>
    </lineage>
</organism>
<evidence type="ECO:0000313" key="3">
    <source>
        <dbReference type="Proteomes" id="UP000248764"/>
    </source>
</evidence>
<keyword evidence="1" id="KW-0732">Signal</keyword>
<feature type="chain" id="PRO_5039421126" description="DUF3558 domain-containing protein" evidence="1">
    <location>
        <begin position="22"/>
        <end position="298"/>
    </location>
</feature>
<name>A0A2W2BUQ8_9ACTN</name>
<accession>A0A2W2BUQ8</accession>
<proteinExistence type="predicted"/>
<feature type="signal peptide" evidence="1">
    <location>
        <begin position="1"/>
        <end position="21"/>
    </location>
</feature>
<dbReference type="EMBL" id="POTW01000022">
    <property type="protein sequence ID" value="PZF83708.1"/>
    <property type="molecule type" value="Genomic_DNA"/>
</dbReference>